<dbReference type="Gene3D" id="1.10.599.10">
    <property type="entry name" value="Aldehyde Ferredoxin Oxidoreductase Protein, subunit A, domain 3"/>
    <property type="match status" value="1"/>
</dbReference>
<dbReference type="Proteomes" id="UP000036923">
    <property type="component" value="Unassembled WGS sequence"/>
</dbReference>
<dbReference type="Gene3D" id="1.10.569.10">
    <property type="entry name" value="Aldehyde Ferredoxin Oxidoreductase Protein, subunit A, domain 2"/>
    <property type="match status" value="1"/>
</dbReference>
<dbReference type="GO" id="GO:0051539">
    <property type="term" value="F:4 iron, 4 sulfur cluster binding"/>
    <property type="evidence" value="ECO:0007669"/>
    <property type="project" value="UniProtKB-KW"/>
</dbReference>
<dbReference type="RefSeq" id="WP_036938980.1">
    <property type="nucleotide sequence ID" value="NZ_JQKC01000008.1"/>
</dbReference>
<organism evidence="10 11">
    <name type="scientific">Pseudobacteroides cellulosolvens ATCC 35603 = DSM 2933</name>
    <dbReference type="NCBI Taxonomy" id="398512"/>
    <lineage>
        <taxon>Bacteria</taxon>
        <taxon>Bacillati</taxon>
        <taxon>Bacillota</taxon>
        <taxon>Clostridia</taxon>
        <taxon>Eubacteriales</taxon>
        <taxon>Oscillospiraceae</taxon>
        <taxon>Pseudobacteroides</taxon>
    </lineage>
</organism>
<evidence type="ECO:0000256" key="6">
    <source>
        <dbReference type="ARBA" id="ARBA00023004"/>
    </source>
</evidence>
<keyword evidence="3" id="KW-0004">4Fe-4S</keyword>
<dbReference type="InterPro" id="IPR013983">
    <property type="entry name" value="Ald_Fedxn_OxRdtase_N"/>
</dbReference>
<evidence type="ECO:0000256" key="3">
    <source>
        <dbReference type="ARBA" id="ARBA00022485"/>
    </source>
</evidence>
<reference evidence="11" key="1">
    <citation type="submission" date="2015-07" db="EMBL/GenBank/DDBJ databases">
        <title>Near-Complete Genome Sequence of the Cellulolytic Bacterium Bacteroides (Pseudobacteroides) cellulosolvens ATCC 35603.</title>
        <authorList>
            <person name="Dassa B."/>
            <person name="Utturkar S.M."/>
            <person name="Klingeman D.M."/>
            <person name="Hurt R.A."/>
            <person name="Keller M."/>
            <person name="Xu J."/>
            <person name="Reddy Y.H.K."/>
            <person name="Borovok I."/>
            <person name="Grinberg I.R."/>
            <person name="Lamed R."/>
            <person name="Zhivin O."/>
            <person name="Bayer E.A."/>
            <person name="Brown S.D."/>
        </authorList>
    </citation>
    <scope>NUCLEOTIDE SEQUENCE [LARGE SCALE GENOMIC DNA]</scope>
    <source>
        <strain evidence="11">DSM 2933</strain>
    </source>
</reference>
<dbReference type="GO" id="GO:0033726">
    <property type="term" value="F:aldehyde ferredoxin oxidoreductase activity"/>
    <property type="evidence" value="ECO:0007669"/>
    <property type="project" value="UniProtKB-EC"/>
</dbReference>
<evidence type="ECO:0000256" key="1">
    <source>
        <dbReference type="ARBA" id="ARBA00001966"/>
    </source>
</evidence>
<proteinExistence type="inferred from homology"/>
<dbReference type="GO" id="GO:0046872">
    <property type="term" value="F:metal ion binding"/>
    <property type="evidence" value="ECO:0007669"/>
    <property type="project" value="UniProtKB-KW"/>
</dbReference>
<comment type="caution">
    <text evidence="10">The sequence shown here is derived from an EMBL/GenBank/DDBJ whole genome shotgun (WGS) entry which is preliminary data.</text>
</comment>
<evidence type="ECO:0000256" key="7">
    <source>
        <dbReference type="ARBA" id="ARBA00023014"/>
    </source>
</evidence>
<dbReference type="PATRIC" id="fig|398512.5.peg.3382"/>
<dbReference type="Pfam" id="PF02730">
    <property type="entry name" value="AFOR_N"/>
    <property type="match status" value="1"/>
</dbReference>
<dbReference type="SUPFAM" id="SSF56228">
    <property type="entry name" value="Aldehyde ferredoxin oxidoreductase, N-terminal domain"/>
    <property type="match status" value="1"/>
</dbReference>
<dbReference type="InterPro" id="IPR013984">
    <property type="entry name" value="Ald_Fedxn_OxRdtase_dom2"/>
</dbReference>
<evidence type="ECO:0000256" key="4">
    <source>
        <dbReference type="ARBA" id="ARBA00022723"/>
    </source>
</evidence>
<dbReference type="SMART" id="SM00790">
    <property type="entry name" value="AFOR_N"/>
    <property type="match status" value="1"/>
</dbReference>
<name>A0A0L6JQ35_9FIRM</name>
<dbReference type="EMBL" id="LGTC01000001">
    <property type="protein sequence ID" value="KNY27951.1"/>
    <property type="molecule type" value="Genomic_DNA"/>
</dbReference>
<evidence type="ECO:0000313" key="10">
    <source>
        <dbReference type="EMBL" id="KNY27951.1"/>
    </source>
</evidence>
<dbReference type="PANTHER" id="PTHR30038:SF7">
    <property type="entry name" value="TUNGSTEN-CONTAINING GLYCERALDEHYDE-3-PHOSPHATE:FERREDOXIN OXIDOREDUCTASE"/>
    <property type="match status" value="1"/>
</dbReference>
<comment type="similarity">
    <text evidence="2">Belongs to the AOR/FOR family.</text>
</comment>
<dbReference type="STRING" id="398512.Bccel_3222"/>
<dbReference type="InterPro" id="IPR013985">
    <property type="entry name" value="Ald_Fedxn_OxRdtase_dom3"/>
</dbReference>
<evidence type="ECO:0000259" key="9">
    <source>
        <dbReference type="SMART" id="SM00790"/>
    </source>
</evidence>
<keyword evidence="11" id="KW-1185">Reference proteome</keyword>
<dbReference type="Pfam" id="PF01314">
    <property type="entry name" value="AFOR_C"/>
    <property type="match status" value="1"/>
</dbReference>
<accession>A0A0L6JQ35</accession>
<keyword evidence="7" id="KW-0411">Iron-sulfur</keyword>
<dbReference type="GO" id="GO:0009055">
    <property type="term" value="F:electron transfer activity"/>
    <property type="evidence" value="ECO:0007669"/>
    <property type="project" value="InterPro"/>
</dbReference>
<dbReference type="Gene3D" id="3.60.9.10">
    <property type="entry name" value="Aldehyde ferredoxin oxidoreductase, N-terminal domain"/>
    <property type="match status" value="1"/>
</dbReference>
<dbReference type="InterPro" id="IPR051919">
    <property type="entry name" value="W-dependent_AOR"/>
</dbReference>
<comment type="cofactor">
    <cofactor evidence="8">
        <name>tungstopterin</name>
        <dbReference type="ChEBI" id="CHEBI:30402"/>
    </cofactor>
</comment>
<dbReference type="InterPro" id="IPR001203">
    <property type="entry name" value="OxRdtase_Ald_Fedxn_C"/>
</dbReference>
<dbReference type="OrthoDB" id="9763894at2"/>
<evidence type="ECO:0000256" key="5">
    <source>
        <dbReference type="ARBA" id="ARBA00023002"/>
    </source>
</evidence>
<dbReference type="SUPFAM" id="SSF48310">
    <property type="entry name" value="Aldehyde ferredoxin oxidoreductase, C-terminal domains"/>
    <property type="match status" value="1"/>
</dbReference>
<evidence type="ECO:0000313" key="11">
    <source>
        <dbReference type="Proteomes" id="UP000036923"/>
    </source>
</evidence>
<keyword evidence="5 10" id="KW-0560">Oxidoreductase</keyword>
<dbReference type="InterPro" id="IPR036503">
    <property type="entry name" value="Ald_Fedxn_OxRdtase_N_sf"/>
</dbReference>
<evidence type="ECO:0000256" key="8">
    <source>
        <dbReference type="ARBA" id="ARBA00049934"/>
    </source>
</evidence>
<protein>
    <submittedName>
        <fullName evidence="10">Aldehyde ferredoxin oxidoreductase</fullName>
        <ecNumber evidence="10">1.2.7.5</ecNumber>
    </submittedName>
</protein>
<keyword evidence="6" id="KW-0408">Iron</keyword>
<keyword evidence="4" id="KW-0479">Metal-binding</keyword>
<dbReference type="EC" id="1.2.7.5" evidence="10"/>
<dbReference type="AlphaFoldDB" id="A0A0L6JQ35"/>
<feature type="domain" description="Aldehyde ferredoxin oxidoreductase N-terminal" evidence="9">
    <location>
        <begin position="5"/>
        <end position="207"/>
    </location>
</feature>
<dbReference type="PANTHER" id="PTHR30038">
    <property type="entry name" value="ALDEHYDE FERREDOXIN OXIDOREDUCTASE"/>
    <property type="match status" value="1"/>
</dbReference>
<comment type="cofactor">
    <cofactor evidence="1">
        <name>[4Fe-4S] cluster</name>
        <dbReference type="ChEBI" id="CHEBI:49883"/>
    </cofactor>
</comment>
<dbReference type="InterPro" id="IPR036021">
    <property type="entry name" value="Tungsten_al_ferr_oxy-like_C"/>
</dbReference>
<sequence>MPYGYMGKILWIDLTNKVISEEVIPDEVYEQFLTGYGLGSKIIFDRQKAGADPLGPDNIFAVMSGLLTGTGALFSGRWMVMGKSPLTNTWGDANCGGYFAPAIKNTGYDGFFFTGISVEPVYLLIDGDKKELVSAADLWGKDSYNTVDYLESKHGKHFKVACIGQGGENLSLISGIVTDKGRLAARSGLGAVMGSKKLKAICLGGNKSVDIFDIEEVTRHSNLFSQDFYDDKHSLEDKILGGITNVPILSGVVRVLDEHQMLPIGGEVERYVMKTWGTSGTVAYSANIGDSPIKNWKGVGCIDFPGRLTKKISNDSVTKYETEKYGCYACPMSCGGRLKVNEKEFSTGEGDTHKPEYETICGFGSMVLTNDMVGIIKINDILNRAGIDTISCAATVAWAFEAFENSVITEEDTGGLKLTWGNSDAEIKLVEKIAACEGIGKILKDGVKKASEHFGKGSEAYAMHVCGQELPMHDPRHPNSVGLGVGYEAEPTPGRHTSNLDCCSLYSDDDNTQKVQKKKHIHPIKQKCKDDDDGEKQKGASCFMDLVNGLGLCAFAFGVGPTPPIVEWTNAVTGWKKEFNDYLFIAQRIKTLRHSFNIREGINPWDIKMPDRARGIPQLEEGPNEGVRPDFDTAKRNYFEAMGYDLDTLKPKKDTLDKLGLDDVKAILYPEVSN</sequence>
<evidence type="ECO:0000256" key="2">
    <source>
        <dbReference type="ARBA" id="ARBA00011032"/>
    </source>
</evidence>
<gene>
    <name evidence="10" type="ORF">Bccel_3222</name>
</gene>
<dbReference type="eggNOG" id="COG2414">
    <property type="taxonomic scope" value="Bacteria"/>
</dbReference>